<keyword evidence="8" id="KW-0833">Ubl conjugation pathway</keyword>
<evidence type="ECO:0000256" key="7">
    <source>
        <dbReference type="ARBA" id="ARBA00022771"/>
    </source>
</evidence>
<evidence type="ECO:0000256" key="5">
    <source>
        <dbReference type="ARBA" id="ARBA00022490"/>
    </source>
</evidence>
<dbReference type="Gene3D" id="3.30.40.10">
    <property type="entry name" value="Zinc/RING finger domain, C3HC4 (zinc finger)"/>
    <property type="match status" value="1"/>
</dbReference>
<evidence type="ECO:0000259" key="13">
    <source>
        <dbReference type="PROSITE" id="PS50089"/>
    </source>
</evidence>
<keyword evidence="15" id="KW-1185">Reference proteome</keyword>
<evidence type="ECO:0000256" key="11">
    <source>
        <dbReference type="PROSITE-ProRule" id="PRU00175"/>
    </source>
</evidence>
<keyword evidence="9" id="KW-0862">Zinc</keyword>
<comment type="similarity">
    <text evidence="4">Belongs to the RING-box family.</text>
</comment>
<keyword evidence="10" id="KW-0539">Nucleus</keyword>
<keyword evidence="14" id="KW-0808">Transferase</keyword>
<evidence type="ECO:0000256" key="6">
    <source>
        <dbReference type="ARBA" id="ARBA00022723"/>
    </source>
</evidence>
<reference evidence="14" key="1">
    <citation type="submission" date="2022-07" db="EMBL/GenBank/DDBJ databases">
        <title>Phylogenomic reconstructions and comparative analyses of Kickxellomycotina fungi.</title>
        <authorList>
            <person name="Reynolds N.K."/>
            <person name="Stajich J.E."/>
            <person name="Barry K."/>
            <person name="Grigoriev I.V."/>
            <person name="Crous P."/>
            <person name="Smith M.E."/>
        </authorList>
    </citation>
    <scope>NUCLEOTIDE SEQUENCE</scope>
    <source>
        <strain evidence="14">NBRC 105413</strain>
    </source>
</reference>
<dbReference type="FunFam" id="3.30.40.10:FF:000273">
    <property type="entry name" value="E3 ubiquitin-protein ligase RBX1"/>
    <property type="match status" value="1"/>
</dbReference>
<dbReference type="GO" id="GO:0061663">
    <property type="term" value="F:NEDD8 ligase activity"/>
    <property type="evidence" value="ECO:0007669"/>
    <property type="project" value="UniProtKB-EC"/>
</dbReference>
<dbReference type="AlphaFoldDB" id="A0A9W7XM26"/>
<feature type="domain" description="RING-type" evidence="13">
    <location>
        <begin position="70"/>
        <end position="115"/>
    </location>
</feature>
<evidence type="ECO:0000256" key="9">
    <source>
        <dbReference type="ARBA" id="ARBA00022833"/>
    </source>
</evidence>
<gene>
    <name evidence="14" type="primary">HRT1</name>
    <name evidence="14" type="ORF">LPJ64_002479</name>
</gene>
<dbReference type="GO" id="GO:0005737">
    <property type="term" value="C:cytoplasm"/>
    <property type="evidence" value="ECO:0007669"/>
    <property type="project" value="UniProtKB-SubCell"/>
</dbReference>
<keyword evidence="5" id="KW-0963">Cytoplasm</keyword>
<dbReference type="PANTHER" id="PTHR11210">
    <property type="entry name" value="RING BOX"/>
    <property type="match status" value="1"/>
</dbReference>
<feature type="region of interest" description="Disordered" evidence="12">
    <location>
        <begin position="1"/>
        <end position="30"/>
    </location>
</feature>
<dbReference type="GO" id="GO:0031463">
    <property type="term" value="C:Cul3-RING ubiquitin ligase complex"/>
    <property type="evidence" value="ECO:0007669"/>
    <property type="project" value="UniProtKB-ARBA"/>
</dbReference>
<evidence type="ECO:0000256" key="2">
    <source>
        <dbReference type="ARBA" id="ARBA00004496"/>
    </source>
</evidence>
<comment type="pathway">
    <text evidence="3">Protein modification; protein ubiquitination.</text>
</comment>
<organism evidence="14 15">
    <name type="scientific">Coemansia asiatica</name>
    <dbReference type="NCBI Taxonomy" id="1052880"/>
    <lineage>
        <taxon>Eukaryota</taxon>
        <taxon>Fungi</taxon>
        <taxon>Fungi incertae sedis</taxon>
        <taxon>Zoopagomycota</taxon>
        <taxon>Kickxellomycotina</taxon>
        <taxon>Kickxellomycetes</taxon>
        <taxon>Kickxellales</taxon>
        <taxon>Kickxellaceae</taxon>
        <taxon>Coemansia</taxon>
    </lineage>
</organism>
<keyword evidence="7 11" id="KW-0863">Zinc-finger</keyword>
<sequence>MADMEVDGSPKTTQAELATKEPTAVASNKSDSKIVRPRIEIKKWNAVAMWAWDMETDICAICRNNNMDLCIECQADQDSTKAEECNLAWGICNHAYHFHCIARWLKNRHTCPLDNREWDYQKFGR</sequence>
<dbReference type="InterPro" id="IPR001841">
    <property type="entry name" value="Znf_RING"/>
</dbReference>
<dbReference type="SUPFAM" id="SSF57850">
    <property type="entry name" value="RING/U-box"/>
    <property type="match status" value="1"/>
</dbReference>
<dbReference type="GO" id="GO:0005634">
    <property type="term" value="C:nucleus"/>
    <property type="evidence" value="ECO:0007669"/>
    <property type="project" value="UniProtKB-SubCell"/>
</dbReference>
<keyword evidence="14" id="KW-0012">Acyltransferase</keyword>
<dbReference type="EMBL" id="JANBOH010000079">
    <property type="protein sequence ID" value="KAJ1646015.1"/>
    <property type="molecule type" value="Genomic_DNA"/>
</dbReference>
<dbReference type="EC" id="2.3.2.32" evidence="14"/>
<accession>A0A9W7XM26</accession>
<evidence type="ECO:0000256" key="12">
    <source>
        <dbReference type="SAM" id="MobiDB-lite"/>
    </source>
</evidence>
<proteinExistence type="inferred from homology"/>
<comment type="subcellular location">
    <subcellularLocation>
        <location evidence="2">Cytoplasm</location>
    </subcellularLocation>
    <subcellularLocation>
        <location evidence="1">Nucleus</location>
    </subcellularLocation>
</comment>
<keyword evidence="6" id="KW-0479">Metal-binding</keyword>
<dbReference type="PROSITE" id="PS50089">
    <property type="entry name" value="ZF_RING_2"/>
    <property type="match status" value="1"/>
</dbReference>
<evidence type="ECO:0000256" key="1">
    <source>
        <dbReference type="ARBA" id="ARBA00004123"/>
    </source>
</evidence>
<dbReference type="Proteomes" id="UP001145021">
    <property type="component" value="Unassembled WGS sequence"/>
</dbReference>
<dbReference type="InterPro" id="IPR024766">
    <property type="entry name" value="Znf_RING_H2"/>
</dbReference>
<evidence type="ECO:0000256" key="4">
    <source>
        <dbReference type="ARBA" id="ARBA00009273"/>
    </source>
</evidence>
<evidence type="ECO:0000313" key="15">
    <source>
        <dbReference type="Proteomes" id="UP001145021"/>
    </source>
</evidence>
<evidence type="ECO:0000256" key="10">
    <source>
        <dbReference type="ARBA" id="ARBA00023242"/>
    </source>
</evidence>
<dbReference type="GO" id="GO:0008270">
    <property type="term" value="F:zinc ion binding"/>
    <property type="evidence" value="ECO:0007669"/>
    <property type="project" value="UniProtKB-KW"/>
</dbReference>
<dbReference type="CDD" id="cd16485">
    <property type="entry name" value="mRING-H2-C3H2C2D_RBX1"/>
    <property type="match status" value="1"/>
</dbReference>
<name>A0A9W7XM26_9FUNG</name>
<dbReference type="Pfam" id="PF12678">
    <property type="entry name" value="zf-rbx1"/>
    <property type="match status" value="1"/>
</dbReference>
<evidence type="ECO:0000256" key="8">
    <source>
        <dbReference type="ARBA" id="ARBA00022786"/>
    </source>
</evidence>
<protein>
    <submittedName>
        <fullName evidence="14">RING-box protein hrt1</fullName>
        <ecNumber evidence="14">2.3.2.32</ecNumber>
    </submittedName>
</protein>
<dbReference type="InterPro" id="IPR013083">
    <property type="entry name" value="Znf_RING/FYVE/PHD"/>
</dbReference>
<evidence type="ECO:0000313" key="14">
    <source>
        <dbReference type="EMBL" id="KAJ1646015.1"/>
    </source>
</evidence>
<comment type="caution">
    <text evidence="14">The sequence shown here is derived from an EMBL/GenBank/DDBJ whole genome shotgun (WGS) entry which is preliminary data.</text>
</comment>
<evidence type="ECO:0000256" key="3">
    <source>
        <dbReference type="ARBA" id="ARBA00004906"/>
    </source>
</evidence>
<dbReference type="InterPro" id="IPR051031">
    <property type="entry name" value="RING-box_E3_Ubiquitin_Ligase"/>
</dbReference>